<evidence type="ECO:0000313" key="4">
    <source>
        <dbReference type="Proteomes" id="UP000242501"/>
    </source>
</evidence>
<dbReference type="OrthoDB" id="9816400at2"/>
<dbReference type="PANTHER" id="PTHR32305:SF15">
    <property type="entry name" value="PROTEIN RHSA-RELATED"/>
    <property type="match status" value="1"/>
</dbReference>
<protein>
    <submittedName>
        <fullName evidence="3">YD repeat-containing protein</fullName>
    </submittedName>
</protein>
<proteinExistence type="predicted"/>
<evidence type="ECO:0000256" key="1">
    <source>
        <dbReference type="ARBA" id="ARBA00022737"/>
    </source>
</evidence>
<keyword evidence="1" id="KW-0677">Repeat</keyword>
<sequence>MGAYEYFLDRNNNLVQVVYPNGERLKYAYQGKQPHQLTSKWRLDSNRQQWQLETRWSYDQWNRAIVSEHANGIGRVEISYDPTVKNTAQLFSPIYKNTVVNQVGEKTEYQYQIVGTQYQLLKVSSAKGQQHYQYNNQGFIIQSEQFDEQQHLVHKIQLEYNANHEVIARTLSGKDLAPQRTTYEYANNQQKNLLGQTNHGRHLIREQRDSVFTGQHYEKSYQYNEEDQLTAIEETGYTPWGEKQIRRMEYGYDSLGRLIWEGQDQAHRTNYQYQDNTNNLIKVIYPNHLSIEIDYDSYGYLTRYRGLDGITYRLKYNTAGHLTSLESQEGTTTLHYNQAGKIKEIANALGQTMAFDYDAANQLQQVSDQQHNQIQLIKNSEGRITGATLISPTGTIEDQTTFDENKATQTSALANTDPVRPNLSAQSLQRIQHILQPLNDLRWTQPPAKTEYAVDRQGRTTRYDYNDFGDLVQINSPVTGITQYQYDTLGAVIQEKHADQSHVDYTRDLGGRITHIRSYNASGQEDEHGEVIWGNNNKPSQIRYRAGEERFKYNDMSKLTEHDTFIAGVHYRIRYRYNTLGQLIEKILPNGQVIQYQYRGASHPRAGLLEGISIKDGLFHSLDQSVISDLNSATDHYKKSHYNYGNGLIHEEIKDQQGRIIQSGNPYTGETSLSYLDDLDIQNKQQQRQFLGQIAPEQTPVALSQRASNLLRPLQHLSAPMLVQQKQVQQLKDLTRYGDMYDALGQQRWLAQDGDILQFHYDSLN</sequence>
<dbReference type="PANTHER" id="PTHR32305">
    <property type="match status" value="1"/>
</dbReference>
<dbReference type="InterPro" id="IPR050708">
    <property type="entry name" value="T6SS_VgrG/RHS"/>
</dbReference>
<keyword evidence="4" id="KW-1185">Reference proteome</keyword>
<dbReference type="InterPro" id="IPR056823">
    <property type="entry name" value="TEN-like_YD-shell"/>
</dbReference>
<dbReference type="InterPro" id="IPR006530">
    <property type="entry name" value="YD"/>
</dbReference>
<dbReference type="EMBL" id="FMYL01000012">
    <property type="protein sequence ID" value="SDC21825.1"/>
    <property type="molecule type" value="Genomic_DNA"/>
</dbReference>
<accession>A0A1G6JTU5</accession>
<dbReference type="STRING" id="1219383.SAMN05421733_11256"/>
<reference evidence="4" key="1">
    <citation type="submission" date="2016-09" db="EMBL/GenBank/DDBJ databases">
        <authorList>
            <person name="Varghese N."/>
            <person name="Submissions S."/>
        </authorList>
    </citation>
    <scope>NUCLEOTIDE SEQUENCE [LARGE SCALE GENOMIC DNA]</scope>
    <source>
        <strain evidence="4">ANC 4422</strain>
    </source>
</reference>
<evidence type="ECO:0000313" key="3">
    <source>
        <dbReference type="EMBL" id="SDC21825.1"/>
    </source>
</evidence>
<dbReference type="AlphaFoldDB" id="A0A1G6JTU5"/>
<organism evidence="3 4">
    <name type="scientific">Acinetobacter boissieri</name>
    <dbReference type="NCBI Taxonomy" id="1219383"/>
    <lineage>
        <taxon>Bacteria</taxon>
        <taxon>Pseudomonadati</taxon>
        <taxon>Pseudomonadota</taxon>
        <taxon>Gammaproteobacteria</taxon>
        <taxon>Moraxellales</taxon>
        <taxon>Moraxellaceae</taxon>
        <taxon>Acinetobacter</taxon>
    </lineage>
</organism>
<dbReference type="Pfam" id="PF25023">
    <property type="entry name" value="TEN_YD-shell"/>
    <property type="match status" value="1"/>
</dbReference>
<dbReference type="Gene3D" id="2.180.10.10">
    <property type="entry name" value="RHS repeat-associated core"/>
    <property type="match status" value="3"/>
</dbReference>
<name>A0A1G6JTU5_9GAMM</name>
<dbReference type="Proteomes" id="UP000242501">
    <property type="component" value="Unassembled WGS sequence"/>
</dbReference>
<evidence type="ECO:0000259" key="2">
    <source>
        <dbReference type="Pfam" id="PF25023"/>
    </source>
</evidence>
<dbReference type="NCBIfam" id="TIGR01643">
    <property type="entry name" value="YD_repeat_2x"/>
    <property type="match status" value="2"/>
</dbReference>
<gene>
    <name evidence="3" type="ORF">SAMN05421733_11256</name>
</gene>
<feature type="domain" description="Teneurin-like YD-shell" evidence="2">
    <location>
        <begin position="290"/>
        <end position="395"/>
    </location>
</feature>